<organism evidence="4 5">
    <name type="scientific">Aureibacter tunicatorum</name>
    <dbReference type="NCBI Taxonomy" id="866807"/>
    <lineage>
        <taxon>Bacteria</taxon>
        <taxon>Pseudomonadati</taxon>
        <taxon>Bacteroidota</taxon>
        <taxon>Cytophagia</taxon>
        <taxon>Cytophagales</taxon>
        <taxon>Persicobacteraceae</taxon>
        <taxon>Aureibacter</taxon>
    </lineage>
</organism>
<dbReference type="SUPFAM" id="SSF52058">
    <property type="entry name" value="L domain-like"/>
    <property type="match status" value="1"/>
</dbReference>
<dbReference type="InterPro" id="IPR001611">
    <property type="entry name" value="Leu-rich_rpt"/>
</dbReference>
<dbReference type="Proteomes" id="UP001185092">
    <property type="component" value="Unassembled WGS sequence"/>
</dbReference>
<keyword evidence="2" id="KW-0677">Repeat</keyword>
<dbReference type="AlphaFoldDB" id="A0AAE3XPS5"/>
<dbReference type="InterPro" id="IPR003591">
    <property type="entry name" value="Leu-rich_rpt_typical-subtyp"/>
</dbReference>
<dbReference type="Pfam" id="PF23598">
    <property type="entry name" value="LRR_14"/>
    <property type="match status" value="1"/>
</dbReference>
<keyword evidence="1" id="KW-0433">Leucine-rich repeat</keyword>
<feature type="domain" description="Disease resistance R13L4/SHOC-2-like LRR" evidence="3">
    <location>
        <begin position="189"/>
        <end position="284"/>
    </location>
</feature>
<dbReference type="InterPro" id="IPR050216">
    <property type="entry name" value="LRR_domain-containing"/>
</dbReference>
<dbReference type="SMART" id="SM00369">
    <property type="entry name" value="LRR_TYP"/>
    <property type="match status" value="4"/>
</dbReference>
<dbReference type="InterPro" id="IPR055414">
    <property type="entry name" value="LRR_R13L4/SHOC2-like"/>
</dbReference>
<dbReference type="Gene3D" id="3.80.10.10">
    <property type="entry name" value="Ribonuclease Inhibitor"/>
    <property type="match status" value="1"/>
</dbReference>
<evidence type="ECO:0000256" key="2">
    <source>
        <dbReference type="ARBA" id="ARBA00022737"/>
    </source>
</evidence>
<name>A0AAE3XPS5_9BACT</name>
<dbReference type="PANTHER" id="PTHR48051">
    <property type="match status" value="1"/>
</dbReference>
<accession>A0AAE3XPS5</accession>
<dbReference type="PROSITE" id="PS51257">
    <property type="entry name" value="PROKAR_LIPOPROTEIN"/>
    <property type="match status" value="1"/>
</dbReference>
<protein>
    <submittedName>
        <fullName evidence="4">Leucine-rich repeat (LRR) protein</fullName>
    </submittedName>
</protein>
<comment type="caution">
    <text evidence="4">The sequence shown here is derived from an EMBL/GenBank/DDBJ whole genome shotgun (WGS) entry which is preliminary data.</text>
</comment>
<gene>
    <name evidence="4" type="ORF">HNQ88_002921</name>
</gene>
<sequence length="359" mass="41970">MIKTITNRHTIYLIILLMSMLLSCSFNKSSDELKKEQQIISILEKKYGFTNTDIETLDRRYRYSINPDGFVKILSIKDKNCSQIPPEIFQLKRLKLLDVRNTTISQLPQAISTMEGLEEISFINNPIEMIGKFKIPNSVNDIWIRRTPLKEFPHFYKEDNSIPYELMLNETLIEEIPDYINEMNITQLNVMNCPNLQYISPKLGECQSLEVLEFKRNYKIKEFPKELDNLKRLKRLTLPNTGLTTIPDFVYELDSLKSLHLYENSISEIPPQIGQLKNLNRLLLSINDISSLPKEIGDLKQLELLDLRGNPLKWKALPAEAFWPREGDKQTRLLIDTDDYSKFIVPEDQVRQAFDLIDR</sequence>
<evidence type="ECO:0000259" key="3">
    <source>
        <dbReference type="Pfam" id="PF23598"/>
    </source>
</evidence>
<dbReference type="InterPro" id="IPR032675">
    <property type="entry name" value="LRR_dom_sf"/>
</dbReference>
<keyword evidence="5" id="KW-1185">Reference proteome</keyword>
<dbReference type="RefSeq" id="WP_309939680.1">
    <property type="nucleotide sequence ID" value="NZ_AP025305.1"/>
</dbReference>
<evidence type="ECO:0000256" key="1">
    <source>
        <dbReference type="ARBA" id="ARBA00022614"/>
    </source>
</evidence>
<evidence type="ECO:0000313" key="5">
    <source>
        <dbReference type="Proteomes" id="UP001185092"/>
    </source>
</evidence>
<dbReference type="PROSITE" id="PS51450">
    <property type="entry name" value="LRR"/>
    <property type="match status" value="1"/>
</dbReference>
<dbReference type="EMBL" id="JAVDQD010000003">
    <property type="protein sequence ID" value="MDR6239873.1"/>
    <property type="molecule type" value="Genomic_DNA"/>
</dbReference>
<dbReference type="PANTHER" id="PTHR48051:SF1">
    <property type="entry name" value="RAS SUPPRESSOR PROTEIN 1"/>
    <property type="match status" value="1"/>
</dbReference>
<proteinExistence type="predicted"/>
<evidence type="ECO:0000313" key="4">
    <source>
        <dbReference type="EMBL" id="MDR6239873.1"/>
    </source>
</evidence>
<dbReference type="GO" id="GO:0005737">
    <property type="term" value="C:cytoplasm"/>
    <property type="evidence" value="ECO:0007669"/>
    <property type="project" value="TreeGrafter"/>
</dbReference>
<reference evidence="4" key="1">
    <citation type="submission" date="2023-07" db="EMBL/GenBank/DDBJ databases">
        <title>Genomic Encyclopedia of Type Strains, Phase IV (KMG-IV): sequencing the most valuable type-strain genomes for metagenomic binning, comparative biology and taxonomic classification.</title>
        <authorList>
            <person name="Goeker M."/>
        </authorList>
    </citation>
    <scope>NUCLEOTIDE SEQUENCE</scope>
    <source>
        <strain evidence="4">DSM 26174</strain>
    </source>
</reference>